<gene>
    <name evidence="2" type="ORF">BP6252_13933</name>
</gene>
<reference evidence="2 3" key="1">
    <citation type="journal article" date="2018" name="IMA Fungus">
        <title>IMA Genome-F 9: Draft genome sequence of Annulohypoxylon stygium, Aspergillus mulundensis, Berkeleyomyces basicola (syn. Thielaviopsis basicola), Ceratocystis smalleyi, two Cercospora beticola strains, Coleophoma cylindrospora, Fusarium fracticaudum, Phialophora cf. hyalina, and Morchella septimelata.</title>
        <authorList>
            <person name="Wingfield B.D."/>
            <person name="Bills G.F."/>
            <person name="Dong Y."/>
            <person name="Huang W."/>
            <person name="Nel W.J."/>
            <person name="Swalarsk-Parry B.S."/>
            <person name="Vaghefi N."/>
            <person name="Wilken P.M."/>
            <person name="An Z."/>
            <person name="de Beer Z.W."/>
            <person name="De Vos L."/>
            <person name="Chen L."/>
            <person name="Duong T.A."/>
            <person name="Gao Y."/>
            <person name="Hammerbacher A."/>
            <person name="Kikkert J.R."/>
            <person name="Li Y."/>
            <person name="Li H."/>
            <person name="Li K."/>
            <person name="Li Q."/>
            <person name="Liu X."/>
            <person name="Ma X."/>
            <person name="Naidoo K."/>
            <person name="Pethybridge S.J."/>
            <person name="Sun J."/>
            <person name="Steenkamp E.T."/>
            <person name="van der Nest M.A."/>
            <person name="van Wyk S."/>
            <person name="Wingfield M.J."/>
            <person name="Xiong C."/>
            <person name="Yue Q."/>
            <person name="Zhang X."/>
        </authorList>
    </citation>
    <scope>NUCLEOTIDE SEQUENCE [LARGE SCALE GENOMIC DNA]</scope>
    <source>
        <strain evidence="2 3">BP6252</strain>
    </source>
</reference>
<comment type="caution">
    <text evidence="2">The sequence shown here is derived from an EMBL/GenBank/DDBJ whole genome shotgun (WGS) entry which is preliminary data.</text>
</comment>
<feature type="compositionally biased region" description="Polar residues" evidence="1">
    <location>
        <begin position="259"/>
        <end position="271"/>
    </location>
</feature>
<evidence type="ECO:0000256" key="1">
    <source>
        <dbReference type="SAM" id="MobiDB-lite"/>
    </source>
</evidence>
<sequence length="559" mass="57620">MSSTTAPFGPDITPVCCWVVDSDVHIQVWYDGSIDVTVSEVITQVYQYNNTRITSYTTVSVDDASSATLFDGQATDLTFSGVPTDVVGPAAIYVGQWTLLETGTAFTDPYGQVIPSPTAFLAWNTRDSLGIISESAIMTVSAGITEWACPVPPNEQQNPGVYLNRPYPSGFYLPVPDNSTNADFYLGQGYPGELSFGLTIPQELIDYMGANPPPGAPSYWSSLSLCAPGFMQGQPTAHIPINALTAGVTKTLTINENYPTTASDSQSTTSVAVIPPPTSNTTEPIPPARTGSDTTKVVDSDSTTEVLPEVDTSSLTTPIEVSKSTSVGISNVIVTQTTAPITATVFTIASSTVTANSDTQFSIGSLTLTPGGTVILTGSDGPTTLILPSTASIVVINGVTQSIQTMETTPTPRIPYIVYQSSTYTPNSVSNFVIGGQTLSQGAAITLPSTITSGDILITTVETLSLPTGGSSVVIVNGMSTATYSIGNLIASTGGSLATSAIGASSSVSKASSSSGGETSSSPIQTSTLSSGPLTGGASTLSRGIWGLTWAVFLGYVVV</sequence>
<feature type="region of interest" description="Disordered" evidence="1">
    <location>
        <begin position="512"/>
        <end position="533"/>
    </location>
</feature>
<proteinExistence type="predicted"/>
<protein>
    <submittedName>
        <fullName evidence="2">Uncharacterized protein</fullName>
    </submittedName>
</protein>
<evidence type="ECO:0000313" key="3">
    <source>
        <dbReference type="Proteomes" id="UP000256645"/>
    </source>
</evidence>
<feature type="region of interest" description="Disordered" evidence="1">
    <location>
        <begin position="259"/>
        <end position="311"/>
    </location>
</feature>
<dbReference type="AlphaFoldDB" id="A0A3D8Q5N6"/>
<evidence type="ECO:0000313" key="2">
    <source>
        <dbReference type="EMBL" id="RDW56980.1"/>
    </source>
</evidence>
<dbReference type="OrthoDB" id="3562896at2759"/>
<dbReference type="STRING" id="1849047.A0A3D8Q5N6"/>
<dbReference type="EMBL" id="PDLM01000027">
    <property type="protein sequence ID" value="RDW56980.1"/>
    <property type="molecule type" value="Genomic_DNA"/>
</dbReference>
<accession>A0A3D8Q5N6</accession>
<feature type="compositionally biased region" description="Low complexity" evidence="1">
    <location>
        <begin position="290"/>
        <end position="306"/>
    </location>
</feature>
<dbReference type="Proteomes" id="UP000256645">
    <property type="component" value="Unassembled WGS sequence"/>
</dbReference>
<feature type="compositionally biased region" description="Low complexity" evidence="1">
    <location>
        <begin position="512"/>
        <end position="531"/>
    </location>
</feature>
<name>A0A3D8Q5N6_9HELO</name>
<keyword evidence="3" id="KW-1185">Reference proteome</keyword>
<organism evidence="2 3">
    <name type="scientific">Coleophoma cylindrospora</name>
    <dbReference type="NCBI Taxonomy" id="1849047"/>
    <lineage>
        <taxon>Eukaryota</taxon>
        <taxon>Fungi</taxon>
        <taxon>Dikarya</taxon>
        <taxon>Ascomycota</taxon>
        <taxon>Pezizomycotina</taxon>
        <taxon>Leotiomycetes</taxon>
        <taxon>Helotiales</taxon>
        <taxon>Dermateaceae</taxon>
        <taxon>Coleophoma</taxon>
    </lineage>
</organism>